<dbReference type="PRINTS" id="PR00380">
    <property type="entry name" value="KINESINHEAVY"/>
</dbReference>
<evidence type="ECO:0000256" key="1">
    <source>
        <dbReference type="ARBA" id="ARBA00007310"/>
    </source>
</evidence>
<dbReference type="PROSITE" id="PS00411">
    <property type="entry name" value="KINESIN_MOTOR_1"/>
    <property type="match status" value="1"/>
</dbReference>
<keyword evidence="7 8" id="KW-0505">Motor protein</keyword>
<evidence type="ECO:0000259" key="11">
    <source>
        <dbReference type="PROSITE" id="PS50067"/>
    </source>
</evidence>
<organism evidence="12 13">
    <name type="scientific">Ceratopteris richardii</name>
    <name type="common">Triangle waterfern</name>
    <dbReference type="NCBI Taxonomy" id="49495"/>
    <lineage>
        <taxon>Eukaryota</taxon>
        <taxon>Viridiplantae</taxon>
        <taxon>Streptophyta</taxon>
        <taxon>Embryophyta</taxon>
        <taxon>Tracheophyta</taxon>
        <taxon>Polypodiopsida</taxon>
        <taxon>Polypodiidae</taxon>
        <taxon>Polypodiales</taxon>
        <taxon>Pteridineae</taxon>
        <taxon>Pteridaceae</taxon>
        <taxon>Parkerioideae</taxon>
        <taxon>Ceratopteris</taxon>
    </lineage>
</organism>
<evidence type="ECO:0000256" key="6">
    <source>
        <dbReference type="ARBA" id="ARBA00023054"/>
    </source>
</evidence>
<dbReference type="InterPro" id="IPR027417">
    <property type="entry name" value="P-loop_NTPase"/>
</dbReference>
<dbReference type="Gene3D" id="3.40.850.10">
    <property type="entry name" value="Kinesin motor domain"/>
    <property type="match status" value="1"/>
</dbReference>
<dbReference type="InterPro" id="IPR001752">
    <property type="entry name" value="Kinesin_motor_dom"/>
</dbReference>
<keyword evidence="2" id="KW-0150">Chloroplast</keyword>
<dbReference type="GO" id="GO:0007018">
    <property type="term" value="P:microtubule-based movement"/>
    <property type="evidence" value="ECO:0007669"/>
    <property type="project" value="InterPro"/>
</dbReference>
<dbReference type="GO" id="GO:0005524">
    <property type="term" value="F:ATP binding"/>
    <property type="evidence" value="ECO:0007669"/>
    <property type="project" value="UniProtKB-UniRule"/>
</dbReference>
<dbReference type="InterPro" id="IPR027640">
    <property type="entry name" value="Kinesin-like_fam"/>
</dbReference>
<keyword evidence="3" id="KW-0493">Microtubule</keyword>
<keyword evidence="2" id="KW-0934">Plastid</keyword>
<dbReference type="OrthoDB" id="3176171at2759"/>
<dbReference type="CDD" id="cd01374">
    <property type="entry name" value="KISc_CENP_E"/>
    <property type="match status" value="1"/>
</dbReference>
<protein>
    <recommendedName>
        <fullName evidence="11">Kinesin motor domain-containing protein</fullName>
    </recommendedName>
</protein>
<dbReference type="EMBL" id="CM035423">
    <property type="protein sequence ID" value="KAH7365815.1"/>
    <property type="molecule type" value="Genomic_DNA"/>
</dbReference>
<proteinExistence type="inferred from homology"/>
<keyword evidence="4 8" id="KW-0547">Nucleotide-binding</keyword>
<accession>A0A8T2SPE6</accession>
<gene>
    <name evidence="12" type="ORF">KP509_18G047600</name>
</gene>
<evidence type="ECO:0000256" key="9">
    <source>
        <dbReference type="SAM" id="Coils"/>
    </source>
</evidence>
<name>A0A8T2SPE6_CERRI</name>
<dbReference type="GO" id="GO:0003777">
    <property type="term" value="F:microtubule motor activity"/>
    <property type="evidence" value="ECO:0007669"/>
    <property type="project" value="InterPro"/>
</dbReference>
<evidence type="ECO:0000256" key="4">
    <source>
        <dbReference type="ARBA" id="ARBA00022741"/>
    </source>
</evidence>
<keyword evidence="6 9" id="KW-0175">Coiled coil</keyword>
<sequence length="1012" mass="114066">MNPEETVQVPSQCARGRDKILVTVRVRPLSSREESQNDTSVWECTDCKTITFRPSQPDRSPHPKSYTFDRVFGPDSSTYHVYEEGAKEIALSALTGLNATIFAYGQTSSGKTFTMRGITECAIQDIYAYMEQHRDRNFVLKLSALEIYNEIVKDMLHPESGPLRLLDDPEKGTIVERLLENSVQDIKHLKEILSNVEAQRQVGETLLNDRSSRSHQIVRLTVESSSRSSTNEGHINSLVASLNFVDLAGSERASQTLSGGTRLKEGCHINRSLLTLTTIIRKLSGQGRGKSGHLPYRDSKLTRILQNSLGGNARTAIICTMSPAQSHVEQSRNTLFFATQAKEVVNTAQVNVVVSDKTLVKQLQKEVARLEAELRIPEMVNSTSVDTEALLHEKNAEIQQLRAEMRELYQQRDQAQARLDEVLKKMKIEEEQRAMVFSFVANENLLPCPSVSPVIPKTCTKSISLLLSPNKRMASEEDSNLPIWKISPLGRRSMRRSSMARQSAAASMILVQEIRKLEHLQDELGEDAGRALEALQKEVECLRLAQSGMNHDAATTIAKLQAEIGNLPSSKASRVKKDDRASSPANGLLVGNITSLREEISRLHGTGDTENNVTNATIATLEEHLNNVQKSLDDLVLKPKSQVEMKVTSSPRTPYQRKPQTPLSVGSSNNRRVAAADSVSSPRARRALAFDHNENNPPNSLMESRFVVSHKQKPSGNKKEHELHEFDSKSTPRHQKTNSLDLKKMQSMFKTAAEQNIRSIRAYVEDLKERVAKLQYQKQLLVCQVLELEANASTIDEEEEDADMICMDDAAFAAVTSPIPQDWPSRFQKQRMQIVKLWDVCQVSIIHRSQFFLLFKGEPADEVYMEVELRRLTWLQEHFSQTSCLNGESGCEEEEPSASLAASQRALKREREQLARRMRVRLTEAEKEEIYQKWDVALDSKQRKLQVINKIWTKVEELSHIQESAQLVARVVGFWEPGKEASKAMFELTFAPLNNKQPWLLGWNSFLNNLAL</sequence>
<feature type="compositionally biased region" description="Basic and acidic residues" evidence="10">
    <location>
        <begin position="717"/>
        <end position="730"/>
    </location>
</feature>
<reference evidence="12" key="1">
    <citation type="submission" date="2021-08" db="EMBL/GenBank/DDBJ databases">
        <title>WGS assembly of Ceratopteris richardii.</title>
        <authorList>
            <person name="Marchant D.B."/>
            <person name="Chen G."/>
            <person name="Jenkins J."/>
            <person name="Shu S."/>
            <person name="Leebens-Mack J."/>
            <person name="Grimwood J."/>
            <person name="Schmutz J."/>
            <person name="Soltis P."/>
            <person name="Soltis D."/>
            <person name="Chen Z.-H."/>
        </authorList>
    </citation>
    <scope>NUCLEOTIDE SEQUENCE</scope>
    <source>
        <strain evidence="12">Whitten #5841</strain>
        <tissue evidence="12">Leaf</tissue>
    </source>
</reference>
<dbReference type="Proteomes" id="UP000825935">
    <property type="component" value="Chromosome 18"/>
</dbReference>
<dbReference type="GO" id="GO:0005874">
    <property type="term" value="C:microtubule"/>
    <property type="evidence" value="ECO:0007669"/>
    <property type="project" value="UniProtKB-KW"/>
</dbReference>
<keyword evidence="13" id="KW-1185">Reference proteome</keyword>
<evidence type="ECO:0000256" key="10">
    <source>
        <dbReference type="SAM" id="MobiDB-lite"/>
    </source>
</evidence>
<dbReference type="SUPFAM" id="SSF52540">
    <property type="entry name" value="P-loop containing nucleoside triphosphate hydrolases"/>
    <property type="match status" value="1"/>
</dbReference>
<feature type="compositionally biased region" description="Polar residues" evidence="10">
    <location>
        <begin position="647"/>
        <end position="671"/>
    </location>
</feature>
<evidence type="ECO:0000256" key="7">
    <source>
        <dbReference type="ARBA" id="ARBA00023175"/>
    </source>
</evidence>
<comment type="caution">
    <text evidence="12">The sequence shown here is derived from an EMBL/GenBank/DDBJ whole genome shotgun (WGS) entry which is preliminary data.</text>
</comment>
<dbReference type="InterPro" id="IPR036961">
    <property type="entry name" value="Kinesin_motor_dom_sf"/>
</dbReference>
<evidence type="ECO:0000256" key="8">
    <source>
        <dbReference type="PROSITE-ProRule" id="PRU00283"/>
    </source>
</evidence>
<dbReference type="PANTHER" id="PTHR47968">
    <property type="entry name" value="CENTROMERE PROTEIN E"/>
    <property type="match status" value="1"/>
</dbReference>
<dbReference type="GO" id="GO:0008017">
    <property type="term" value="F:microtubule binding"/>
    <property type="evidence" value="ECO:0007669"/>
    <property type="project" value="InterPro"/>
</dbReference>
<feature type="coiled-coil region" evidence="9">
    <location>
        <begin position="353"/>
        <end position="432"/>
    </location>
</feature>
<dbReference type="InterPro" id="IPR021881">
    <property type="entry name" value="NACK_C"/>
</dbReference>
<feature type="region of interest" description="Disordered" evidence="10">
    <location>
        <begin position="643"/>
        <end position="680"/>
    </location>
</feature>
<feature type="binding site" evidence="8">
    <location>
        <begin position="105"/>
        <end position="112"/>
    </location>
    <ligand>
        <name>ATP</name>
        <dbReference type="ChEBI" id="CHEBI:30616"/>
    </ligand>
</feature>
<feature type="domain" description="Kinesin motor" evidence="11">
    <location>
        <begin position="19"/>
        <end position="344"/>
    </location>
</feature>
<feature type="region of interest" description="Disordered" evidence="10">
    <location>
        <begin position="710"/>
        <end position="738"/>
    </location>
</feature>
<keyword evidence="5 8" id="KW-0067">ATP-binding</keyword>
<dbReference type="FunFam" id="3.40.850.10:FF:000016">
    <property type="entry name" value="Kinesin-like protein"/>
    <property type="match status" value="1"/>
</dbReference>
<evidence type="ECO:0000313" key="12">
    <source>
        <dbReference type="EMBL" id="KAH7365815.1"/>
    </source>
</evidence>
<evidence type="ECO:0000256" key="2">
    <source>
        <dbReference type="ARBA" id="ARBA00022528"/>
    </source>
</evidence>
<dbReference type="PROSITE" id="PS50067">
    <property type="entry name" value="KINESIN_MOTOR_2"/>
    <property type="match status" value="1"/>
</dbReference>
<dbReference type="SMART" id="SM00129">
    <property type="entry name" value="KISc"/>
    <property type="match status" value="1"/>
</dbReference>
<dbReference type="PANTHER" id="PTHR47968:SF23">
    <property type="entry name" value="KINESIN-LIKE PROTEIN KIN-7A"/>
    <property type="match status" value="1"/>
</dbReference>
<feature type="coiled-coil region" evidence="9">
    <location>
        <begin position="750"/>
        <end position="784"/>
    </location>
</feature>
<dbReference type="Pfam" id="PF00225">
    <property type="entry name" value="Kinesin"/>
    <property type="match status" value="1"/>
</dbReference>
<dbReference type="OMA" id="CIEDHTI"/>
<dbReference type="InterPro" id="IPR019821">
    <property type="entry name" value="Kinesin_motor_CS"/>
</dbReference>
<evidence type="ECO:0000256" key="3">
    <source>
        <dbReference type="ARBA" id="ARBA00022701"/>
    </source>
</evidence>
<comment type="similarity">
    <text evidence="1">Belongs to the TRAFAC class myosin-kinesin ATPase superfamily. Kinesin family. KIN-7 subfamily.</text>
</comment>
<evidence type="ECO:0000256" key="5">
    <source>
        <dbReference type="ARBA" id="ARBA00022840"/>
    </source>
</evidence>
<dbReference type="AlphaFoldDB" id="A0A8T2SPE6"/>
<evidence type="ECO:0000313" key="13">
    <source>
        <dbReference type="Proteomes" id="UP000825935"/>
    </source>
</evidence>
<dbReference type="Pfam" id="PF11995">
    <property type="entry name" value="DUF3490"/>
    <property type="match status" value="1"/>
</dbReference>